<dbReference type="Pfam" id="PF00196">
    <property type="entry name" value="GerE"/>
    <property type="match status" value="1"/>
</dbReference>
<evidence type="ECO:0000313" key="5">
    <source>
        <dbReference type="EMBL" id="MBB6005506.1"/>
    </source>
</evidence>
<protein>
    <submittedName>
        <fullName evidence="5">DNA-binding NarL/FixJ family response regulator</fullName>
    </submittedName>
</protein>
<dbReference type="PROSITE" id="PS50110">
    <property type="entry name" value="RESPONSE_REGULATORY"/>
    <property type="match status" value="1"/>
</dbReference>
<gene>
    <name evidence="5" type="ORF">HNP25_004180</name>
</gene>
<comment type="caution">
    <text evidence="5">The sequence shown here is derived from an EMBL/GenBank/DDBJ whole genome shotgun (WGS) entry which is preliminary data.</text>
</comment>
<feature type="modified residue" description="4-aspartylphosphate" evidence="2">
    <location>
        <position position="58"/>
    </location>
</feature>
<dbReference type="Gene3D" id="3.40.50.2300">
    <property type="match status" value="1"/>
</dbReference>
<dbReference type="InterPro" id="IPR039420">
    <property type="entry name" value="WalR-like"/>
</dbReference>
<keyword evidence="1 5" id="KW-0238">DNA-binding</keyword>
<evidence type="ECO:0000259" key="4">
    <source>
        <dbReference type="PROSITE" id="PS50110"/>
    </source>
</evidence>
<dbReference type="PRINTS" id="PR00038">
    <property type="entry name" value="HTHLUXR"/>
</dbReference>
<name>A0A841ERD7_9BACT</name>
<keyword evidence="6" id="KW-1185">Reference proteome</keyword>
<feature type="domain" description="Response regulatory" evidence="4">
    <location>
        <begin position="8"/>
        <end position="123"/>
    </location>
</feature>
<keyword evidence="2" id="KW-0597">Phosphoprotein</keyword>
<dbReference type="InterPro" id="IPR000792">
    <property type="entry name" value="Tscrpt_reg_LuxR_C"/>
</dbReference>
<dbReference type="GO" id="GO:0003677">
    <property type="term" value="F:DNA binding"/>
    <property type="evidence" value="ECO:0007669"/>
    <property type="project" value="UniProtKB-KW"/>
</dbReference>
<dbReference type="InterPro" id="IPR016032">
    <property type="entry name" value="Sig_transdc_resp-reg_C-effctor"/>
</dbReference>
<evidence type="ECO:0000256" key="1">
    <source>
        <dbReference type="ARBA" id="ARBA00023125"/>
    </source>
</evidence>
<dbReference type="SMART" id="SM00421">
    <property type="entry name" value="HTH_LUXR"/>
    <property type="match status" value="1"/>
</dbReference>
<dbReference type="Pfam" id="PF00072">
    <property type="entry name" value="Response_reg"/>
    <property type="match status" value="1"/>
</dbReference>
<dbReference type="RefSeq" id="WP_184137390.1">
    <property type="nucleotide sequence ID" value="NZ_JACHKT010000047.1"/>
</dbReference>
<dbReference type="EMBL" id="JACHKT010000047">
    <property type="protein sequence ID" value="MBB6005506.1"/>
    <property type="molecule type" value="Genomic_DNA"/>
</dbReference>
<dbReference type="AlphaFoldDB" id="A0A841ERD7"/>
<dbReference type="PROSITE" id="PS50043">
    <property type="entry name" value="HTH_LUXR_2"/>
    <property type="match status" value="1"/>
</dbReference>
<dbReference type="InterPro" id="IPR001789">
    <property type="entry name" value="Sig_transdc_resp-reg_receiver"/>
</dbReference>
<dbReference type="InterPro" id="IPR036388">
    <property type="entry name" value="WH-like_DNA-bd_sf"/>
</dbReference>
<dbReference type="SUPFAM" id="SSF52172">
    <property type="entry name" value="CheY-like"/>
    <property type="match status" value="1"/>
</dbReference>
<evidence type="ECO:0000313" key="6">
    <source>
        <dbReference type="Proteomes" id="UP000524404"/>
    </source>
</evidence>
<sequence>MDHLYTPSLMIASNNLLMAELMQKMSNDVMIKITSIITDGSKLLEKIAENSPNYVLIDSELNDCKGVEIFKKIEQIPTTTRVIIYSFSQEANYLKCYLSSKAIAYIQNGCSLSEFQTCLGNVLNGKRVILSNVDSNMKERVNHREVPQYDFSLLTEREKAIWNLIIQEMTEREIANKLIISINTVRTHKSNISKKIGIKSKKRLTRIAASSAIAYI</sequence>
<dbReference type="Proteomes" id="UP000524404">
    <property type="component" value="Unassembled WGS sequence"/>
</dbReference>
<evidence type="ECO:0000256" key="2">
    <source>
        <dbReference type="PROSITE-ProRule" id="PRU00169"/>
    </source>
</evidence>
<dbReference type="Gene3D" id="1.10.10.10">
    <property type="entry name" value="Winged helix-like DNA-binding domain superfamily/Winged helix DNA-binding domain"/>
    <property type="match status" value="1"/>
</dbReference>
<reference evidence="5 6" key="1">
    <citation type="submission" date="2020-08" db="EMBL/GenBank/DDBJ databases">
        <title>Functional genomics of gut bacteria from endangered species of beetles.</title>
        <authorList>
            <person name="Carlos-Shanley C."/>
        </authorList>
    </citation>
    <scope>NUCLEOTIDE SEQUENCE [LARGE SCALE GENOMIC DNA]</scope>
    <source>
        <strain evidence="5 6">S00070</strain>
    </source>
</reference>
<dbReference type="SUPFAM" id="SSF46894">
    <property type="entry name" value="C-terminal effector domain of the bipartite response regulators"/>
    <property type="match status" value="1"/>
</dbReference>
<feature type="domain" description="HTH luxR-type" evidence="3">
    <location>
        <begin position="147"/>
        <end position="212"/>
    </location>
</feature>
<accession>A0A841ERD7</accession>
<organism evidence="5 6">
    <name type="scientific">Arcicella rosea</name>
    <dbReference type="NCBI Taxonomy" id="502909"/>
    <lineage>
        <taxon>Bacteria</taxon>
        <taxon>Pseudomonadati</taxon>
        <taxon>Bacteroidota</taxon>
        <taxon>Cytophagia</taxon>
        <taxon>Cytophagales</taxon>
        <taxon>Flectobacillaceae</taxon>
        <taxon>Arcicella</taxon>
    </lineage>
</organism>
<evidence type="ECO:0000259" key="3">
    <source>
        <dbReference type="PROSITE" id="PS50043"/>
    </source>
</evidence>
<dbReference type="GO" id="GO:0006355">
    <property type="term" value="P:regulation of DNA-templated transcription"/>
    <property type="evidence" value="ECO:0007669"/>
    <property type="project" value="InterPro"/>
</dbReference>
<dbReference type="InterPro" id="IPR011006">
    <property type="entry name" value="CheY-like_superfamily"/>
</dbReference>
<dbReference type="PANTHER" id="PTHR43214">
    <property type="entry name" value="TWO-COMPONENT RESPONSE REGULATOR"/>
    <property type="match status" value="1"/>
</dbReference>
<proteinExistence type="predicted"/>
<dbReference type="GO" id="GO:0000160">
    <property type="term" value="P:phosphorelay signal transduction system"/>
    <property type="evidence" value="ECO:0007669"/>
    <property type="project" value="InterPro"/>
</dbReference>